<dbReference type="PANTHER" id="PTHR33908">
    <property type="entry name" value="MANNOSYLTRANSFERASE YKCB-RELATED"/>
    <property type="match status" value="1"/>
</dbReference>
<evidence type="ECO:0000259" key="9">
    <source>
        <dbReference type="Pfam" id="PF13231"/>
    </source>
</evidence>
<evidence type="ECO:0000313" key="10">
    <source>
        <dbReference type="EMBL" id="PIQ70360.1"/>
    </source>
</evidence>
<evidence type="ECO:0000256" key="2">
    <source>
        <dbReference type="ARBA" id="ARBA00022475"/>
    </source>
</evidence>
<accession>A0A2H0KGI1</accession>
<evidence type="ECO:0000256" key="7">
    <source>
        <dbReference type="ARBA" id="ARBA00023136"/>
    </source>
</evidence>
<keyword evidence="6 8" id="KW-1133">Transmembrane helix</keyword>
<dbReference type="InterPro" id="IPR038731">
    <property type="entry name" value="RgtA/B/C-like"/>
</dbReference>
<feature type="transmembrane region" description="Helical" evidence="8">
    <location>
        <begin position="192"/>
        <end position="210"/>
    </location>
</feature>
<organism evidence="10 11">
    <name type="scientific">Candidatus Shapirobacteria bacterium CG11_big_fil_rev_8_21_14_0_20_40_12</name>
    <dbReference type="NCBI Taxonomy" id="1974889"/>
    <lineage>
        <taxon>Bacteria</taxon>
        <taxon>Candidatus Shapironibacteriota</taxon>
    </lineage>
</organism>
<protein>
    <recommendedName>
        <fullName evidence="9">Glycosyltransferase RgtA/B/C/D-like domain-containing protein</fullName>
    </recommendedName>
</protein>
<dbReference type="Proteomes" id="UP000231371">
    <property type="component" value="Unassembled WGS sequence"/>
</dbReference>
<keyword evidence="3" id="KW-0328">Glycosyltransferase</keyword>
<evidence type="ECO:0000313" key="11">
    <source>
        <dbReference type="Proteomes" id="UP000231371"/>
    </source>
</evidence>
<proteinExistence type="predicted"/>
<evidence type="ECO:0000256" key="8">
    <source>
        <dbReference type="SAM" id="Phobius"/>
    </source>
</evidence>
<dbReference type="AlphaFoldDB" id="A0A2H0KGI1"/>
<gene>
    <name evidence="10" type="ORF">COV89_00850</name>
</gene>
<name>A0A2H0KGI1_9BACT</name>
<feature type="transmembrane region" description="Helical" evidence="8">
    <location>
        <begin position="153"/>
        <end position="185"/>
    </location>
</feature>
<evidence type="ECO:0000256" key="4">
    <source>
        <dbReference type="ARBA" id="ARBA00022679"/>
    </source>
</evidence>
<keyword evidence="4" id="KW-0808">Transferase</keyword>
<dbReference type="PANTHER" id="PTHR33908:SF11">
    <property type="entry name" value="MEMBRANE PROTEIN"/>
    <property type="match status" value="1"/>
</dbReference>
<keyword evidence="5 8" id="KW-0812">Transmembrane</keyword>
<dbReference type="GO" id="GO:0009103">
    <property type="term" value="P:lipopolysaccharide biosynthetic process"/>
    <property type="evidence" value="ECO:0007669"/>
    <property type="project" value="UniProtKB-ARBA"/>
</dbReference>
<sequence>MIVLIVLIGAFFRLFKISAFTTFLGEQGRDMLIAKDILAGKLTLLGPPTSISDVHFGPFYHYFNALFLCIFKLNPIGPAIGFSLISIISIFLLFQTGKNFKNQTAGQLSALLFAFSPLMVEYGRTMFNSYFITGFTIFSLWAISGYFRSQKVFWLLLSGLFAGISVQANFLSVGIFFGLLVFLFLEKARFKKIVFLISGFILGILPYLIFELRHKFFNTNAFFSLLGEGKAVGGSLFNYPAKFVSYYFKSIYFLIGGGSFYLSFFIFILGTIFYLIRTQRKNILFKTVLLFTFLELGVVSLYPGKMLEHYLGAIYPFIFLLLGLFFQEVFKTKFNYLFKLLFFLLVVSSFTKIDFQRNHGYGMPENWKMDDVKKAGEIIANDASGNFNVAAILDGDTRAYPYRYIIETKGKKPMAVENYPQSDILYVVAGGDGDFVLTYPVWEISSFLPANIDNQWLITKEVSVFKLKKI</sequence>
<evidence type="ECO:0000256" key="6">
    <source>
        <dbReference type="ARBA" id="ARBA00022989"/>
    </source>
</evidence>
<feature type="transmembrane region" description="Helical" evidence="8">
    <location>
        <begin position="76"/>
        <end position="94"/>
    </location>
</feature>
<feature type="transmembrane region" description="Helical" evidence="8">
    <location>
        <begin position="283"/>
        <end position="303"/>
    </location>
</feature>
<comment type="subcellular location">
    <subcellularLocation>
        <location evidence="1">Cell membrane</location>
        <topology evidence="1">Multi-pass membrane protein</topology>
    </subcellularLocation>
</comment>
<feature type="transmembrane region" description="Helical" evidence="8">
    <location>
        <begin position="309"/>
        <end position="327"/>
    </location>
</feature>
<feature type="domain" description="Glycosyltransferase RgtA/B/C/D-like" evidence="9">
    <location>
        <begin position="58"/>
        <end position="204"/>
    </location>
</feature>
<evidence type="ECO:0000256" key="1">
    <source>
        <dbReference type="ARBA" id="ARBA00004651"/>
    </source>
</evidence>
<dbReference type="EMBL" id="PCVI01000015">
    <property type="protein sequence ID" value="PIQ70360.1"/>
    <property type="molecule type" value="Genomic_DNA"/>
</dbReference>
<evidence type="ECO:0000256" key="5">
    <source>
        <dbReference type="ARBA" id="ARBA00022692"/>
    </source>
</evidence>
<keyword evidence="7 8" id="KW-0472">Membrane</keyword>
<keyword evidence="2" id="KW-1003">Cell membrane</keyword>
<dbReference type="Pfam" id="PF13231">
    <property type="entry name" value="PMT_2"/>
    <property type="match status" value="1"/>
</dbReference>
<reference evidence="10 11" key="1">
    <citation type="submission" date="2017-09" db="EMBL/GenBank/DDBJ databases">
        <title>Depth-based differentiation of microbial function through sediment-hosted aquifers and enrichment of novel symbionts in the deep terrestrial subsurface.</title>
        <authorList>
            <person name="Probst A.J."/>
            <person name="Ladd B."/>
            <person name="Jarett J.K."/>
            <person name="Geller-Mcgrath D.E."/>
            <person name="Sieber C.M."/>
            <person name="Emerson J.B."/>
            <person name="Anantharaman K."/>
            <person name="Thomas B.C."/>
            <person name="Malmstrom R."/>
            <person name="Stieglmeier M."/>
            <person name="Klingl A."/>
            <person name="Woyke T."/>
            <person name="Ryan C.M."/>
            <person name="Banfield J.F."/>
        </authorList>
    </citation>
    <scope>NUCLEOTIDE SEQUENCE [LARGE SCALE GENOMIC DNA]</scope>
    <source>
        <strain evidence="10">CG11_big_fil_rev_8_21_14_0_20_40_12</strain>
    </source>
</reference>
<feature type="transmembrane region" description="Helical" evidence="8">
    <location>
        <begin position="127"/>
        <end position="147"/>
    </location>
</feature>
<dbReference type="InterPro" id="IPR050297">
    <property type="entry name" value="LipidA_mod_glycosyltrf_83"/>
</dbReference>
<comment type="caution">
    <text evidence="10">The sequence shown here is derived from an EMBL/GenBank/DDBJ whole genome shotgun (WGS) entry which is preliminary data.</text>
</comment>
<evidence type="ECO:0000256" key="3">
    <source>
        <dbReference type="ARBA" id="ARBA00022676"/>
    </source>
</evidence>
<dbReference type="GO" id="GO:0005886">
    <property type="term" value="C:plasma membrane"/>
    <property type="evidence" value="ECO:0007669"/>
    <property type="project" value="UniProtKB-SubCell"/>
</dbReference>
<feature type="transmembrane region" description="Helical" evidence="8">
    <location>
        <begin position="251"/>
        <end position="276"/>
    </location>
</feature>
<dbReference type="GO" id="GO:0016763">
    <property type="term" value="F:pentosyltransferase activity"/>
    <property type="evidence" value="ECO:0007669"/>
    <property type="project" value="TreeGrafter"/>
</dbReference>